<sequence length="148" mass="16450">MTVLKHEEGQSLQVLSDRVCIKLKSAQSLNSMTVVTVDVPPNSFVPPHTHTKEEESYYMLEGSMIMYLDGGELTIEPGDFVHVPAGTPHGYKNNSDQVVKFLAWAVGGKIDEFFIEMSEKIRELPNHLAKMPEILEKHGIQAVEPSGT</sequence>
<dbReference type="InterPro" id="IPR014710">
    <property type="entry name" value="RmlC-like_jellyroll"/>
</dbReference>
<evidence type="ECO:0000313" key="2">
    <source>
        <dbReference type="EMBL" id="WAL60833.1"/>
    </source>
</evidence>
<dbReference type="Proteomes" id="UP001163152">
    <property type="component" value="Chromosome"/>
</dbReference>
<reference evidence="2" key="1">
    <citation type="submission" date="2022-12" db="EMBL/GenBank/DDBJ databases">
        <title>Polyphasic identification of a Novel Hot-Spring Cyanobacterium Ocullathermofonsia sinensis gen nov. sp. nov. and Genomic Insights on its Adaptations to the Thermal Habitat.</title>
        <authorList>
            <person name="Daroch M."/>
            <person name="Tang J."/>
            <person name="Jiang Y."/>
        </authorList>
    </citation>
    <scope>NUCLEOTIDE SEQUENCE</scope>
    <source>
        <strain evidence="2">PKUAC-SCTA174</strain>
    </source>
</reference>
<dbReference type="InterPro" id="IPR011051">
    <property type="entry name" value="RmlC_Cupin_sf"/>
</dbReference>
<gene>
    <name evidence="2" type="ORF">OXH18_02215</name>
</gene>
<dbReference type="AlphaFoldDB" id="A0A9E8ZGC9"/>
<protein>
    <submittedName>
        <fullName evidence="2">Cupin domain-containing protein</fullName>
    </submittedName>
</protein>
<dbReference type="InterPro" id="IPR053146">
    <property type="entry name" value="QDO-like"/>
</dbReference>
<name>A0A9E8ZGC9_9CYAN</name>
<proteinExistence type="predicted"/>
<feature type="domain" description="Cupin type-2" evidence="1">
    <location>
        <begin position="36"/>
        <end position="103"/>
    </location>
</feature>
<dbReference type="Gene3D" id="2.60.120.10">
    <property type="entry name" value="Jelly Rolls"/>
    <property type="match status" value="1"/>
</dbReference>
<dbReference type="SUPFAM" id="SSF51182">
    <property type="entry name" value="RmlC-like cupins"/>
    <property type="match status" value="1"/>
</dbReference>
<dbReference type="PANTHER" id="PTHR36440">
    <property type="entry name" value="PUTATIVE (AFU_ORTHOLOGUE AFUA_8G07350)-RELATED"/>
    <property type="match status" value="1"/>
</dbReference>
<evidence type="ECO:0000313" key="3">
    <source>
        <dbReference type="Proteomes" id="UP001163152"/>
    </source>
</evidence>
<accession>A0A9E8ZGC9</accession>
<dbReference type="InterPro" id="IPR013096">
    <property type="entry name" value="Cupin_2"/>
</dbReference>
<dbReference type="RefSeq" id="WP_268610789.1">
    <property type="nucleotide sequence ID" value="NZ_CP113797.1"/>
</dbReference>
<keyword evidence="3" id="KW-1185">Reference proteome</keyword>
<dbReference type="PANTHER" id="PTHR36440:SF1">
    <property type="entry name" value="PUTATIVE (AFU_ORTHOLOGUE AFUA_8G07350)-RELATED"/>
    <property type="match status" value="1"/>
</dbReference>
<evidence type="ECO:0000259" key="1">
    <source>
        <dbReference type="Pfam" id="PF07883"/>
    </source>
</evidence>
<dbReference type="Pfam" id="PF07883">
    <property type="entry name" value="Cupin_2"/>
    <property type="match status" value="1"/>
</dbReference>
<dbReference type="KEGG" id="tsin:OXH18_02215"/>
<organism evidence="2 3">
    <name type="scientific">Thermocoleostomius sinensis A174</name>
    <dbReference type="NCBI Taxonomy" id="2016057"/>
    <lineage>
        <taxon>Bacteria</taxon>
        <taxon>Bacillati</taxon>
        <taxon>Cyanobacteriota</taxon>
        <taxon>Cyanophyceae</taxon>
        <taxon>Oculatellales</taxon>
        <taxon>Oculatellaceae</taxon>
        <taxon>Thermocoleostomius</taxon>
    </lineage>
</organism>
<dbReference type="EMBL" id="CP113797">
    <property type="protein sequence ID" value="WAL60833.1"/>
    <property type="molecule type" value="Genomic_DNA"/>
</dbReference>